<dbReference type="RefSeq" id="WP_068948745.1">
    <property type="nucleotide sequence ID" value="NZ_CP015922.1"/>
</dbReference>
<proteinExistence type="predicted"/>
<evidence type="ECO:0000313" key="3">
    <source>
        <dbReference type="Proteomes" id="UP000078463"/>
    </source>
</evidence>
<accession>A0A191UFL1</accession>
<feature type="chain" id="PRO_5008248028" description="Rap1a immunity protein domain-containing protein" evidence="1">
    <location>
        <begin position="21"/>
        <end position="101"/>
    </location>
</feature>
<dbReference type="KEGG" id="pwu:A8O14_06390"/>
<protein>
    <recommendedName>
        <fullName evidence="4">Rap1a immunity protein domain-containing protein</fullName>
    </recommendedName>
</protein>
<gene>
    <name evidence="2" type="ORF">A8O14_06390</name>
</gene>
<keyword evidence="1" id="KW-0732">Signal</keyword>
<evidence type="ECO:0008006" key="4">
    <source>
        <dbReference type="Google" id="ProtNLM"/>
    </source>
</evidence>
<sequence length="101" mass="11802">MKLKCLYMFLSLILSTMAYAQPSMDVNSPSDYLMLTTEQQEIYLRRYLKANAELAATCQPQYDLQRSNDYFVRWINHNPQFLRRNLTSAFTAALMDSCKGQ</sequence>
<reference evidence="3" key="1">
    <citation type="submission" date="2016-05" db="EMBL/GenBank/DDBJ databases">
        <title>Polynucleobacter sp. QLW-P1FAT50C-4 genome.</title>
        <authorList>
            <person name="Hahn M.W."/>
        </authorList>
    </citation>
    <scope>NUCLEOTIDE SEQUENCE [LARGE SCALE GENOMIC DNA]</scope>
    <source>
        <strain evidence="3">QLW-P1FAT50C-4</strain>
    </source>
</reference>
<organism evidence="2 3">
    <name type="scientific">Polynucleobacter wuianus</name>
    <dbReference type="NCBI Taxonomy" id="1743168"/>
    <lineage>
        <taxon>Bacteria</taxon>
        <taxon>Pseudomonadati</taxon>
        <taxon>Pseudomonadota</taxon>
        <taxon>Betaproteobacteria</taxon>
        <taxon>Burkholderiales</taxon>
        <taxon>Burkholderiaceae</taxon>
        <taxon>Polynucleobacter</taxon>
    </lineage>
</organism>
<dbReference type="STRING" id="1743168.A8O14_06390"/>
<feature type="signal peptide" evidence="1">
    <location>
        <begin position="1"/>
        <end position="20"/>
    </location>
</feature>
<keyword evidence="3" id="KW-1185">Reference proteome</keyword>
<name>A0A191UFL1_9BURK</name>
<evidence type="ECO:0000313" key="2">
    <source>
        <dbReference type="EMBL" id="ANI99737.1"/>
    </source>
</evidence>
<dbReference type="EMBL" id="CP015922">
    <property type="protein sequence ID" value="ANI99737.1"/>
    <property type="molecule type" value="Genomic_DNA"/>
</dbReference>
<dbReference type="Proteomes" id="UP000078463">
    <property type="component" value="Chromosome"/>
</dbReference>
<evidence type="ECO:0000256" key="1">
    <source>
        <dbReference type="SAM" id="SignalP"/>
    </source>
</evidence>
<dbReference type="AlphaFoldDB" id="A0A191UFL1"/>